<evidence type="ECO:0000259" key="4">
    <source>
        <dbReference type="PROSITE" id="PS50893"/>
    </source>
</evidence>
<accession>A0A369YDA3</accession>
<dbReference type="GO" id="GO:0042626">
    <property type="term" value="F:ATPase-coupled transmembrane transporter activity"/>
    <property type="evidence" value="ECO:0007669"/>
    <property type="project" value="TreeGrafter"/>
</dbReference>
<dbReference type="SMART" id="SM00382">
    <property type="entry name" value="AAA"/>
    <property type="match status" value="2"/>
</dbReference>
<dbReference type="InterPro" id="IPR003593">
    <property type="entry name" value="AAA+_ATPase"/>
</dbReference>
<feature type="domain" description="ABC transporter" evidence="4">
    <location>
        <begin position="3"/>
        <end position="231"/>
    </location>
</feature>
<comment type="caution">
    <text evidence="5">The sequence shown here is derived from an EMBL/GenBank/DDBJ whole genome shotgun (WGS) entry which is preliminary data.</text>
</comment>
<dbReference type="FunFam" id="3.40.50.300:FF:000866">
    <property type="entry name" value="Molybdate ABC transporter ATP-binding protein ModF"/>
    <property type="match status" value="1"/>
</dbReference>
<keyword evidence="2" id="KW-0547">Nucleotide-binding</keyword>
<gene>
    <name evidence="5" type="ORF">DPV93_05610</name>
</gene>
<dbReference type="SUPFAM" id="SSF52540">
    <property type="entry name" value="P-loop containing nucleoside triphosphate hydrolases"/>
    <property type="match status" value="2"/>
</dbReference>
<dbReference type="Proteomes" id="UP000253872">
    <property type="component" value="Unassembled WGS sequence"/>
</dbReference>
<organism evidence="5 6">
    <name type="scientific">Haemophilus sputorum</name>
    <dbReference type="NCBI Taxonomy" id="1078480"/>
    <lineage>
        <taxon>Bacteria</taxon>
        <taxon>Pseudomonadati</taxon>
        <taxon>Pseudomonadota</taxon>
        <taxon>Gammaproteobacteria</taxon>
        <taxon>Pasteurellales</taxon>
        <taxon>Pasteurellaceae</taxon>
        <taxon>Haemophilus</taxon>
    </lineage>
</organism>
<evidence type="ECO:0000256" key="2">
    <source>
        <dbReference type="ARBA" id="ARBA00022741"/>
    </source>
</evidence>
<reference evidence="5 6" key="1">
    <citation type="submission" date="2018-05" db="EMBL/GenBank/DDBJ databases">
        <title>Draft Genome Sequences for a Diverse set of 7 Haemophilus Species.</title>
        <authorList>
            <person name="Nichols M."/>
            <person name="Topaz N."/>
            <person name="Wang X."/>
            <person name="Wang X."/>
            <person name="Boxrud D."/>
        </authorList>
    </citation>
    <scope>NUCLEOTIDE SEQUENCE [LARGE SCALE GENOMIC DNA]</scope>
    <source>
        <strain evidence="5 6">C2002001239</strain>
    </source>
</reference>
<dbReference type="STRING" id="1035839.GCA_000238795_01374"/>
<keyword evidence="3 5" id="KW-0067">ATP-binding</keyword>
<evidence type="ECO:0000313" key="6">
    <source>
        <dbReference type="Proteomes" id="UP000253872"/>
    </source>
</evidence>
<dbReference type="InterPro" id="IPR003439">
    <property type="entry name" value="ABC_transporter-like_ATP-bd"/>
</dbReference>
<dbReference type="PROSITE" id="PS50893">
    <property type="entry name" value="ABC_TRANSPORTER_2"/>
    <property type="match status" value="2"/>
</dbReference>
<dbReference type="InterPro" id="IPR027417">
    <property type="entry name" value="P-loop_NTPase"/>
</dbReference>
<evidence type="ECO:0000313" key="5">
    <source>
        <dbReference type="EMBL" id="RDE72752.1"/>
    </source>
</evidence>
<protein>
    <submittedName>
        <fullName evidence="5">Molybdate ABC transporter ATP-binding protein ModF</fullName>
    </submittedName>
</protein>
<dbReference type="Gene3D" id="3.40.50.300">
    <property type="entry name" value="P-loop containing nucleotide triphosphate hydrolases"/>
    <property type="match status" value="2"/>
</dbReference>
<dbReference type="GO" id="GO:0005524">
    <property type="term" value="F:ATP binding"/>
    <property type="evidence" value="ECO:0007669"/>
    <property type="project" value="UniProtKB-KW"/>
</dbReference>
<dbReference type="InterPro" id="IPR050095">
    <property type="entry name" value="ECF_ABC_transporter_ATP-bd"/>
</dbReference>
<dbReference type="NCBIfam" id="NF008186">
    <property type="entry name" value="PRK10938.1"/>
    <property type="match status" value="1"/>
</dbReference>
<sequence length="489" mass="54699">MTLAIAKVQFALKQSQKLTIESLIIEPKQFWAVIGENGSGKSALGLALSGELTCIEGSVESNFQRIALFSFEQQQRILAKIFQDRNNDSVSPDDFGLTARQIILNGCDNVQLCAKYAEILQIEALLERPFMKLSTGESRKVLFCQMLVSQPDLLILDEPFEGLDVQSVAAWKTLLNELAADSTIVLITNRLSDLPEAVSHIALLDKLSLSLQGEKALVEQQAVYFQRQFAESQAYATLPESITPPIMLDGNPFELRNVTVKYGDKVILDNLNWIVKPHQHWWIKGENGAGKSTLLSLITGDHPQGFSNEVYLFGRKRGSGETIWEIKQNLGYVSSQLHMDYRVNCSALAVVASGFFDSIGVYQQLPSSVRLKALEWLACLGLSNMADKPFRSLSWGQQRLLLIARAMVKHPPILILDEPLHGLDGANRTIVKQFIEQLISKSQTQLLFVSHQAEDAPNGLTHLFEFISTEQGYRYQQSSFKEQGENFHE</sequence>
<dbReference type="RefSeq" id="WP_111402834.1">
    <property type="nucleotide sequence ID" value="NZ_QEPN01000003.1"/>
</dbReference>
<feature type="domain" description="ABC transporter" evidence="4">
    <location>
        <begin position="253"/>
        <end position="485"/>
    </location>
</feature>
<keyword evidence="1" id="KW-0813">Transport</keyword>
<evidence type="ECO:0000256" key="3">
    <source>
        <dbReference type="ARBA" id="ARBA00022840"/>
    </source>
</evidence>
<dbReference type="GO" id="GO:0016887">
    <property type="term" value="F:ATP hydrolysis activity"/>
    <property type="evidence" value="ECO:0007669"/>
    <property type="project" value="InterPro"/>
</dbReference>
<evidence type="ECO:0000256" key="1">
    <source>
        <dbReference type="ARBA" id="ARBA00022448"/>
    </source>
</evidence>
<proteinExistence type="predicted"/>
<dbReference type="GO" id="GO:0043190">
    <property type="term" value="C:ATP-binding cassette (ABC) transporter complex"/>
    <property type="evidence" value="ECO:0007669"/>
    <property type="project" value="TreeGrafter"/>
</dbReference>
<dbReference type="PANTHER" id="PTHR43553">
    <property type="entry name" value="HEAVY METAL TRANSPORTER"/>
    <property type="match status" value="1"/>
</dbReference>
<name>A0A369YDA3_9PAST</name>
<dbReference type="PANTHER" id="PTHR43553:SF3">
    <property type="entry name" value="ABC TRANSPORTER ATP-BINDING PROTEIN MODF"/>
    <property type="match status" value="1"/>
</dbReference>
<dbReference type="AlphaFoldDB" id="A0A369YDA3"/>
<dbReference type="Pfam" id="PF00005">
    <property type="entry name" value="ABC_tran"/>
    <property type="match status" value="2"/>
</dbReference>
<dbReference type="EMBL" id="QEPN01000003">
    <property type="protein sequence ID" value="RDE72752.1"/>
    <property type="molecule type" value="Genomic_DNA"/>
</dbReference>